<dbReference type="Proteomes" id="UP001054837">
    <property type="component" value="Unassembled WGS sequence"/>
</dbReference>
<reference evidence="2 3" key="1">
    <citation type="submission" date="2021-06" db="EMBL/GenBank/DDBJ databases">
        <title>Caerostris darwini draft genome.</title>
        <authorList>
            <person name="Kono N."/>
            <person name="Arakawa K."/>
        </authorList>
    </citation>
    <scope>NUCLEOTIDE SEQUENCE [LARGE SCALE GENOMIC DNA]</scope>
</reference>
<dbReference type="AlphaFoldDB" id="A0AAV4VU94"/>
<comment type="caution">
    <text evidence="2">The sequence shown here is derived from an EMBL/GenBank/DDBJ whole genome shotgun (WGS) entry which is preliminary data.</text>
</comment>
<sequence>MHNTCAPRHSRREGKGGVRRRCTPSPTPPPFFFCSRARRLSSAAREKFTARMRVSCTSSFSLSLSLGTGWEKITRSSVQRRKRTGSGTRSNFWEVIDL</sequence>
<feature type="compositionally biased region" description="Basic residues" evidence="1">
    <location>
        <begin position="8"/>
        <end position="22"/>
    </location>
</feature>
<accession>A0AAV4VU94</accession>
<proteinExistence type="predicted"/>
<organism evidence="2 3">
    <name type="scientific">Caerostris darwini</name>
    <dbReference type="NCBI Taxonomy" id="1538125"/>
    <lineage>
        <taxon>Eukaryota</taxon>
        <taxon>Metazoa</taxon>
        <taxon>Ecdysozoa</taxon>
        <taxon>Arthropoda</taxon>
        <taxon>Chelicerata</taxon>
        <taxon>Arachnida</taxon>
        <taxon>Araneae</taxon>
        <taxon>Araneomorphae</taxon>
        <taxon>Entelegynae</taxon>
        <taxon>Araneoidea</taxon>
        <taxon>Araneidae</taxon>
        <taxon>Caerostris</taxon>
    </lineage>
</organism>
<evidence type="ECO:0000313" key="2">
    <source>
        <dbReference type="EMBL" id="GIY73053.1"/>
    </source>
</evidence>
<evidence type="ECO:0000256" key="1">
    <source>
        <dbReference type="SAM" id="MobiDB-lite"/>
    </source>
</evidence>
<evidence type="ECO:0000313" key="3">
    <source>
        <dbReference type="Proteomes" id="UP001054837"/>
    </source>
</evidence>
<feature type="region of interest" description="Disordered" evidence="1">
    <location>
        <begin position="1"/>
        <end position="28"/>
    </location>
</feature>
<gene>
    <name evidence="2" type="ORF">CDAR_566111</name>
</gene>
<name>A0AAV4VU94_9ARAC</name>
<dbReference type="EMBL" id="BPLQ01013555">
    <property type="protein sequence ID" value="GIY73053.1"/>
    <property type="molecule type" value="Genomic_DNA"/>
</dbReference>
<keyword evidence="3" id="KW-1185">Reference proteome</keyword>
<protein>
    <submittedName>
        <fullName evidence="2">Uncharacterized protein</fullName>
    </submittedName>
</protein>